<evidence type="ECO:0000256" key="4">
    <source>
        <dbReference type="ARBA" id="ARBA00023066"/>
    </source>
</evidence>
<proteinExistence type="predicted"/>
<sequence length="156" mass="18139">MKKKDGKKIRGPKTVFGYHTVLDCYGCDHKAVDSMEICYKYLDDMTALLKMHKQTQPFVVYTDPVKYPDKAGISGWVPVVESGISIHTLTPTDFVSIDVYSCKKYRVEDVKEFTRKVFRPKEIEEKFFLRGEKYVHMSKDEAKKVMARKNRARSRG</sequence>
<evidence type="ECO:0000313" key="11">
    <source>
        <dbReference type="Proteomes" id="UP000177885"/>
    </source>
</evidence>
<dbReference type="AlphaFoldDB" id="A0A1F7TLS7"/>
<organism evidence="10 11">
    <name type="scientific">Candidatus Uhrbacteria bacterium RIFCSPHIGHO2_01_FULL_63_20</name>
    <dbReference type="NCBI Taxonomy" id="1802385"/>
    <lineage>
        <taxon>Bacteria</taxon>
        <taxon>Candidatus Uhriibacteriota</taxon>
    </lineage>
</organism>
<evidence type="ECO:0000313" key="10">
    <source>
        <dbReference type="EMBL" id="OGL66935.1"/>
    </source>
</evidence>
<evidence type="ECO:0008006" key="12">
    <source>
        <dbReference type="Google" id="ProtNLM"/>
    </source>
</evidence>
<dbReference type="InterPro" id="IPR003826">
    <property type="entry name" value="AdoMetDC_fam_prok"/>
</dbReference>
<keyword evidence="3" id="KW-0068">Autocatalytic cleavage</keyword>
<accession>A0A1F7TLS7</accession>
<dbReference type="GO" id="GO:0005829">
    <property type="term" value="C:cytosol"/>
    <property type="evidence" value="ECO:0007669"/>
    <property type="project" value="TreeGrafter"/>
</dbReference>
<keyword evidence="5" id="KW-0620">Polyamine biosynthesis</keyword>
<dbReference type="GO" id="GO:0008295">
    <property type="term" value="P:spermidine biosynthetic process"/>
    <property type="evidence" value="ECO:0007669"/>
    <property type="project" value="UniProtKB-KW"/>
</dbReference>
<evidence type="ECO:0000256" key="7">
    <source>
        <dbReference type="ARBA" id="ARBA00023239"/>
    </source>
</evidence>
<protein>
    <recommendedName>
        <fullName evidence="12">S-adenosylmethionine decarboxylase proenzyme</fullName>
    </recommendedName>
</protein>
<evidence type="ECO:0000256" key="5">
    <source>
        <dbReference type="ARBA" id="ARBA00023115"/>
    </source>
</evidence>
<dbReference type="PANTHER" id="PTHR33866">
    <property type="entry name" value="S-ADENOSYLMETHIONINE DECARBOXYLASE PROENZYME"/>
    <property type="match status" value="1"/>
</dbReference>
<evidence type="ECO:0000256" key="3">
    <source>
        <dbReference type="ARBA" id="ARBA00022813"/>
    </source>
</evidence>
<evidence type="ECO:0000256" key="6">
    <source>
        <dbReference type="ARBA" id="ARBA00023145"/>
    </source>
</evidence>
<comment type="caution">
    <text evidence="10">The sequence shown here is derived from an EMBL/GenBank/DDBJ whole genome shotgun (WGS) entry which is preliminary data.</text>
</comment>
<dbReference type="Proteomes" id="UP000177885">
    <property type="component" value="Unassembled WGS sequence"/>
</dbReference>
<dbReference type="GO" id="GO:0004014">
    <property type="term" value="F:adenosylmethionine decarboxylase activity"/>
    <property type="evidence" value="ECO:0007669"/>
    <property type="project" value="InterPro"/>
</dbReference>
<dbReference type="STRING" id="1802385.A2856_00315"/>
<evidence type="ECO:0000256" key="2">
    <source>
        <dbReference type="ARBA" id="ARBA00022793"/>
    </source>
</evidence>
<evidence type="ECO:0000256" key="1">
    <source>
        <dbReference type="ARBA" id="ARBA00001928"/>
    </source>
</evidence>
<dbReference type="Gene3D" id="3.60.90.10">
    <property type="entry name" value="S-adenosylmethionine decarboxylase"/>
    <property type="match status" value="1"/>
</dbReference>
<keyword evidence="4" id="KW-0745">Spermidine biosynthesis</keyword>
<keyword evidence="7" id="KW-0456">Lyase</keyword>
<comment type="cofactor">
    <cofactor evidence="1">
        <name>pyruvate</name>
        <dbReference type="ChEBI" id="CHEBI:15361"/>
    </cofactor>
</comment>
<evidence type="ECO:0000256" key="8">
    <source>
        <dbReference type="ARBA" id="ARBA00023270"/>
    </source>
</evidence>
<keyword evidence="9" id="KW-0670">Pyruvate</keyword>
<keyword evidence="2" id="KW-0210">Decarboxylase</keyword>
<keyword evidence="8" id="KW-0704">Schiff base</keyword>
<dbReference type="SUPFAM" id="SSF56276">
    <property type="entry name" value="S-adenosylmethionine decarboxylase"/>
    <property type="match status" value="1"/>
</dbReference>
<keyword evidence="6" id="KW-0865">Zymogen</keyword>
<dbReference type="Pfam" id="PF02675">
    <property type="entry name" value="AdoMet_dc"/>
    <property type="match status" value="1"/>
</dbReference>
<name>A0A1F7TLS7_9BACT</name>
<dbReference type="PANTHER" id="PTHR33866:SF2">
    <property type="entry name" value="S-ADENOSYLMETHIONINE DECARBOXYLASE PROENZYME"/>
    <property type="match status" value="1"/>
</dbReference>
<reference evidence="10 11" key="1">
    <citation type="journal article" date="2016" name="Nat. Commun.">
        <title>Thousands of microbial genomes shed light on interconnected biogeochemical processes in an aquifer system.</title>
        <authorList>
            <person name="Anantharaman K."/>
            <person name="Brown C.T."/>
            <person name="Hug L.A."/>
            <person name="Sharon I."/>
            <person name="Castelle C.J."/>
            <person name="Probst A.J."/>
            <person name="Thomas B.C."/>
            <person name="Singh A."/>
            <person name="Wilkins M.J."/>
            <person name="Karaoz U."/>
            <person name="Brodie E.L."/>
            <person name="Williams K.H."/>
            <person name="Hubbard S.S."/>
            <person name="Banfield J.F."/>
        </authorList>
    </citation>
    <scope>NUCLEOTIDE SEQUENCE [LARGE SCALE GENOMIC DNA]</scope>
</reference>
<evidence type="ECO:0000256" key="9">
    <source>
        <dbReference type="ARBA" id="ARBA00023317"/>
    </source>
</evidence>
<gene>
    <name evidence="10" type="ORF">A2856_00315</name>
</gene>
<dbReference type="InterPro" id="IPR016067">
    <property type="entry name" value="S-AdoMet_deCO2ase_core"/>
</dbReference>
<dbReference type="EMBL" id="MGDT01000004">
    <property type="protein sequence ID" value="OGL66935.1"/>
    <property type="molecule type" value="Genomic_DNA"/>
</dbReference>